<dbReference type="RefSeq" id="WP_013656364.1">
    <property type="nucleotide sequence ID" value="NC_015275.1"/>
</dbReference>
<dbReference type="HOGENOM" id="CLU_037628_3_3_9"/>
<dbReference type="PANTHER" id="PTHR46847">
    <property type="entry name" value="D-ALLOSE-BINDING PERIPLASMIC PROTEIN-RELATED"/>
    <property type="match status" value="1"/>
</dbReference>
<dbReference type="InterPro" id="IPR025997">
    <property type="entry name" value="SBP_2_dom"/>
</dbReference>
<organism evidence="6 7">
    <name type="scientific">Cellulosilyticum lentocellum (strain ATCC 49066 / DSM 5427 / NCIMB 11756 / RHM5)</name>
    <name type="common">Clostridium lentocellum</name>
    <dbReference type="NCBI Taxonomy" id="642492"/>
    <lineage>
        <taxon>Bacteria</taxon>
        <taxon>Bacillati</taxon>
        <taxon>Bacillota</taxon>
        <taxon>Clostridia</taxon>
        <taxon>Lachnospirales</taxon>
        <taxon>Cellulosilyticaceae</taxon>
        <taxon>Cellulosilyticum</taxon>
    </lineage>
</organism>
<feature type="transmembrane region" description="Helical" evidence="4">
    <location>
        <begin position="12"/>
        <end position="36"/>
    </location>
</feature>
<keyword evidence="4" id="KW-0472">Membrane</keyword>
<dbReference type="PANTHER" id="PTHR46847:SF1">
    <property type="entry name" value="D-ALLOSE-BINDING PERIPLASMIC PROTEIN-RELATED"/>
    <property type="match status" value="1"/>
</dbReference>
<dbReference type="KEGG" id="cle:Clole_1339"/>
<dbReference type="eggNOG" id="COG1879">
    <property type="taxonomic scope" value="Bacteria"/>
</dbReference>
<keyword evidence="6" id="KW-0813">Transport</keyword>
<dbReference type="Gene3D" id="3.40.50.2300">
    <property type="match status" value="2"/>
</dbReference>
<dbReference type="GO" id="GO:0030313">
    <property type="term" value="C:cell envelope"/>
    <property type="evidence" value="ECO:0007669"/>
    <property type="project" value="UniProtKB-SubCell"/>
</dbReference>
<evidence type="ECO:0000256" key="1">
    <source>
        <dbReference type="ARBA" id="ARBA00004196"/>
    </source>
</evidence>
<proteinExistence type="inferred from homology"/>
<evidence type="ECO:0000256" key="3">
    <source>
        <dbReference type="ARBA" id="ARBA00022729"/>
    </source>
</evidence>
<name>F2JI37_CELLD</name>
<evidence type="ECO:0000259" key="5">
    <source>
        <dbReference type="Pfam" id="PF13407"/>
    </source>
</evidence>
<reference evidence="6 7" key="1">
    <citation type="journal article" date="2011" name="J. Bacteriol.">
        <title>Complete genome sequence of the cellulose-degrading bacterium Cellulosilyticum lentocellum.</title>
        <authorList>
            <consortium name="US DOE Joint Genome Institute"/>
            <person name="Miller D.A."/>
            <person name="Suen G."/>
            <person name="Bruce D."/>
            <person name="Copeland A."/>
            <person name="Cheng J.F."/>
            <person name="Detter C."/>
            <person name="Goodwin L.A."/>
            <person name="Han C.S."/>
            <person name="Hauser L.J."/>
            <person name="Land M.L."/>
            <person name="Lapidus A."/>
            <person name="Lucas S."/>
            <person name="Meincke L."/>
            <person name="Pitluck S."/>
            <person name="Tapia R."/>
            <person name="Teshima H."/>
            <person name="Woyke T."/>
            <person name="Fox B.G."/>
            <person name="Angert E.R."/>
            <person name="Currie C.R."/>
        </authorList>
    </citation>
    <scope>NUCLEOTIDE SEQUENCE [LARGE SCALE GENOMIC DNA]</scope>
    <source>
        <strain evidence="7">ATCC 49066 / DSM 5427 / NCIMB 11756 / RHM5</strain>
    </source>
</reference>
<evidence type="ECO:0000313" key="7">
    <source>
        <dbReference type="Proteomes" id="UP000008467"/>
    </source>
</evidence>
<evidence type="ECO:0000256" key="2">
    <source>
        <dbReference type="ARBA" id="ARBA00007639"/>
    </source>
</evidence>
<dbReference type="Proteomes" id="UP000008467">
    <property type="component" value="Chromosome"/>
</dbReference>
<dbReference type="GO" id="GO:0030246">
    <property type="term" value="F:carbohydrate binding"/>
    <property type="evidence" value="ECO:0007669"/>
    <property type="project" value="UniProtKB-ARBA"/>
</dbReference>
<keyword evidence="7" id="KW-1185">Reference proteome</keyword>
<dbReference type="EMBL" id="CP002582">
    <property type="protein sequence ID" value="ADZ83065.1"/>
    <property type="molecule type" value="Genomic_DNA"/>
</dbReference>
<sequence length="338" mass="37310">MKKSRGGMSNEQLLKISMIVSCMAALMIVALGTIFLRAKISHLSVAEMTTSLAYDKHYVFISGGASDSFWESVFEAAKEEGKKQHILVENLGEELGNDYSVNDYLRMAISSEVDGILVVPEDKETTTLLEEADQKGIPVITLLYDGVEGKRKSFVGINSVNLGKAYGEQIKKIETPINKVTVLVDAEAESNNQNMICLGIKEALEEEKITVETKAINRANAFSAEESIRNIILSPQKVTDVLVCLSAEDTQCAYQALVDYNRVGDIQIMGYYKSDIILEAIAKNIIHSTIAIDTKQMGEKAIKALEDFNLKGRVNEYLSVDINVIDAENIDTHKVNMN</sequence>
<keyword evidence="4" id="KW-0812">Transmembrane</keyword>
<evidence type="ECO:0000256" key="4">
    <source>
        <dbReference type="SAM" id="Phobius"/>
    </source>
</evidence>
<dbReference type="STRING" id="642492.Clole_1339"/>
<comment type="subcellular location">
    <subcellularLocation>
        <location evidence="1">Cell envelope</location>
    </subcellularLocation>
</comment>
<keyword evidence="4" id="KW-1133">Transmembrane helix</keyword>
<keyword evidence="6" id="KW-0762">Sugar transport</keyword>
<gene>
    <name evidence="6" type="ordered locus">Clole_1339</name>
</gene>
<dbReference type="InterPro" id="IPR028082">
    <property type="entry name" value="Peripla_BP_I"/>
</dbReference>
<comment type="similarity">
    <text evidence="2">Belongs to the bacterial solute-binding protein 2 family.</text>
</comment>
<dbReference type="Pfam" id="PF13407">
    <property type="entry name" value="Peripla_BP_4"/>
    <property type="match status" value="1"/>
</dbReference>
<dbReference type="SUPFAM" id="SSF53822">
    <property type="entry name" value="Periplasmic binding protein-like I"/>
    <property type="match status" value="1"/>
</dbReference>
<dbReference type="AlphaFoldDB" id="F2JI37"/>
<accession>F2JI37</accession>
<feature type="domain" description="Periplasmic binding protein" evidence="5">
    <location>
        <begin position="59"/>
        <end position="306"/>
    </location>
</feature>
<protein>
    <submittedName>
        <fullName evidence="6">ABC-type sugar transport system periplasmic component-like protein</fullName>
    </submittedName>
</protein>
<evidence type="ECO:0000313" key="6">
    <source>
        <dbReference type="EMBL" id="ADZ83065.1"/>
    </source>
</evidence>
<keyword evidence="3" id="KW-0732">Signal</keyword>